<organism evidence="12 13">
    <name type="scientific">Eiseniibacteriota bacterium</name>
    <dbReference type="NCBI Taxonomy" id="2212470"/>
    <lineage>
        <taxon>Bacteria</taxon>
        <taxon>Candidatus Eiseniibacteriota</taxon>
    </lineage>
</organism>
<keyword evidence="4" id="KW-0963">Cytoplasm</keyword>
<dbReference type="PANTHER" id="PTHR33540">
    <property type="entry name" value="TRNA THREONYLCARBAMOYLADENOSINE BIOSYNTHESIS PROTEIN TSAE"/>
    <property type="match status" value="1"/>
</dbReference>
<evidence type="ECO:0000256" key="10">
    <source>
        <dbReference type="ARBA" id="ARBA00032441"/>
    </source>
</evidence>
<dbReference type="AlphaFoldDB" id="A0A956SEI5"/>
<gene>
    <name evidence="12" type="primary">tsaE</name>
    <name evidence="12" type="ORF">KDA27_17525</name>
</gene>
<keyword evidence="9" id="KW-0460">Magnesium</keyword>
<protein>
    <recommendedName>
        <fullName evidence="3">tRNA threonylcarbamoyladenosine biosynthesis protein TsaE</fullName>
    </recommendedName>
    <alternativeName>
        <fullName evidence="10">t(6)A37 threonylcarbamoyladenosine biosynthesis protein TsaE</fullName>
    </alternativeName>
</protein>
<evidence type="ECO:0000256" key="1">
    <source>
        <dbReference type="ARBA" id="ARBA00004496"/>
    </source>
</evidence>
<dbReference type="Pfam" id="PF02367">
    <property type="entry name" value="TsaE"/>
    <property type="match status" value="1"/>
</dbReference>
<reference evidence="12" key="2">
    <citation type="journal article" date="2021" name="Microbiome">
        <title>Successional dynamics and alternative stable states in a saline activated sludge microbial community over 9 years.</title>
        <authorList>
            <person name="Wang Y."/>
            <person name="Ye J."/>
            <person name="Ju F."/>
            <person name="Liu L."/>
            <person name="Boyd J.A."/>
            <person name="Deng Y."/>
            <person name="Parks D.H."/>
            <person name="Jiang X."/>
            <person name="Yin X."/>
            <person name="Woodcroft B.J."/>
            <person name="Tyson G.W."/>
            <person name="Hugenholtz P."/>
            <person name="Polz M.F."/>
            <person name="Zhang T."/>
        </authorList>
    </citation>
    <scope>NUCLEOTIDE SEQUENCE</scope>
    <source>
        <strain evidence="12">HKST-UBA02</strain>
    </source>
</reference>
<evidence type="ECO:0000256" key="8">
    <source>
        <dbReference type="ARBA" id="ARBA00022840"/>
    </source>
</evidence>
<evidence type="ECO:0000256" key="9">
    <source>
        <dbReference type="ARBA" id="ARBA00022842"/>
    </source>
</evidence>
<evidence type="ECO:0000256" key="4">
    <source>
        <dbReference type="ARBA" id="ARBA00022490"/>
    </source>
</evidence>
<keyword evidence="5" id="KW-0819">tRNA processing</keyword>
<evidence type="ECO:0000256" key="11">
    <source>
        <dbReference type="SAM" id="MobiDB-lite"/>
    </source>
</evidence>
<dbReference type="GO" id="GO:0005524">
    <property type="term" value="F:ATP binding"/>
    <property type="evidence" value="ECO:0007669"/>
    <property type="project" value="UniProtKB-KW"/>
</dbReference>
<feature type="region of interest" description="Disordered" evidence="11">
    <location>
        <begin position="123"/>
        <end position="159"/>
    </location>
</feature>
<dbReference type="GO" id="GO:0046872">
    <property type="term" value="F:metal ion binding"/>
    <property type="evidence" value="ECO:0007669"/>
    <property type="project" value="UniProtKB-KW"/>
</dbReference>
<comment type="similarity">
    <text evidence="2">Belongs to the TsaE family.</text>
</comment>
<accession>A0A956SEI5</accession>
<evidence type="ECO:0000313" key="12">
    <source>
        <dbReference type="EMBL" id="MCA9757610.1"/>
    </source>
</evidence>
<keyword evidence="8" id="KW-0067">ATP-binding</keyword>
<dbReference type="SUPFAM" id="SSF52540">
    <property type="entry name" value="P-loop containing nucleoside triphosphate hydrolases"/>
    <property type="match status" value="1"/>
</dbReference>
<evidence type="ECO:0000313" key="13">
    <source>
        <dbReference type="Proteomes" id="UP000739538"/>
    </source>
</evidence>
<dbReference type="Proteomes" id="UP000739538">
    <property type="component" value="Unassembled WGS sequence"/>
</dbReference>
<reference evidence="12" key="1">
    <citation type="submission" date="2020-04" db="EMBL/GenBank/DDBJ databases">
        <authorList>
            <person name="Zhang T."/>
        </authorList>
    </citation>
    <scope>NUCLEOTIDE SEQUENCE</scope>
    <source>
        <strain evidence="12">HKST-UBA02</strain>
    </source>
</reference>
<dbReference type="InterPro" id="IPR003442">
    <property type="entry name" value="T6A_TsaE"/>
</dbReference>
<dbReference type="PANTHER" id="PTHR33540:SF2">
    <property type="entry name" value="TRNA THREONYLCARBAMOYLADENOSINE BIOSYNTHESIS PROTEIN TSAE"/>
    <property type="match status" value="1"/>
</dbReference>
<dbReference type="Gene3D" id="3.40.50.300">
    <property type="entry name" value="P-loop containing nucleotide triphosphate hydrolases"/>
    <property type="match status" value="1"/>
</dbReference>
<dbReference type="EMBL" id="JAGQHS010000108">
    <property type="protein sequence ID" value="MCA9757610.1"/>
    <property type="molecule type" value="Genomic_DNA"/>
</dbReference>
<name>A0A956SEI5_UNCEI</name>
<evidence type="ECO:0000256" key="2">
    <source>
        <dbReference type="ARBA" id="ARBA00007599"/>
    </source>
</evidence>
<evidence type="ECO:0000256" key="5">
    <source>
        <dbReference type="ARBA" id="ARBA00022694"/>
    </source>
</evidence>
<evidence type="ECO:0000256" key="3">
    <source>
        <dbReference type="ARBA" id="ARBA00019010"/>
    </source>
</evidence>
<proteinExistence type="inferred from homology"/>
<evidence type="ECO:0000256" key="7">
    <source>
        <dbReference type="ARBA" id="ARBA00022741"/>
    </source>
</evidence>
<comment type="subcellular location">
    <subcellularLocation>
        <location evidence="1">Cytoplasm</location>
    </subcellularLocation>
</comment>
<keyword evidence="6" id="KW-0479">Metal-binding</keyword>
<dbReference type="GO" id="GO:0002949">
    <property type="term" value="P:tRNA threonylcarbamoyladenosine modification"/>
    <property type="evidence" value="ECO:0007669"/>
    <property type="project" value="InterPro"/>
</dbReference>
<dbReference type="GO" id="GO:0005737">
    <property type="term" value="C:cytoplasm"/>
    <property type="evidence" value="ECO:0007669"/>
    <property type="project" value="UniProtKB-SubCell"/>
</dbReference>
<evidence type="ECO:0000256" key="6">
    <source>
        <dbReference type="ARBA" id="ARBA00022723"/>
    </source>
</evidence>
<sequence length="196" mass="21316">MTILVWRTRSEEETVSLGRALALALVPPVWVGLTGPLGAGKTRLVQGIADGLHYPGRVRSPTFVLENRYAASVPIVHQDLYRLSDVDEEILAGWEENVDAIVLVEWAERADERPERAVSIEITPIESATPTAETLQPEDASDSSMRPSPEGPAVTPDVAAVDDVDQQGEREIRVRFAPGLLRLDQTTRAAATEVSA</sequence>
<dbReference type="InterPro" id="IPR027417">
    <property type="entry name" value="P-loop_NTPase"/>
</dbReference>
<dbReference type="NCBIfam" id="TIGR00150">
    <property type="entry name" value="T6A_YjeE"/>
    <property type="match status" value="1"/>
</dbReference>
<comment type="caution">
    <text evidence="12">The sequence shown here is derived from an EMBL/GenBank/DDBJ whole genome shotgun (WGS) entry which is preliminary data.</text>
</comment>
<keyword evidence="7" id="KW-0547">Nucleotide-binding</keyword>